<evidence type="ECO:0000313" key="4">
    <source>
        <dbReference type="Proteomes" id="UP000663829"/>
    </source>
</evidence>
<accession>A0A814KVI4</accession>
<dbReference type="OrthoDB" id="10041933at2759"/>
<proteinExistence type="predicted"/>
<evidence type="ECO:0000256" key="1">
    <source>
        <dbReference type="SAM" id="Phobius"/>
    </source>
</evidence>
<dbReference type="Proteomes" id="UP000681722">
    <property type="component" value="Unassembled WGS sequence"/>
</dbReference>
<gene>
    <name evidence="2" type="ORF">GPM918_LOCUS16474</name>
    <name evidence="3" type="ORF">SRO942_LOCUS16474</name>
</gene>
<keyword evidence="1" id="KW-1133">Transmembrane helix</keyword>
<dbReference type="Proteomes" id="UP000663829">
    <property type="component" value="Unassembled WGS sequence"/>
</dbReference>
<feature type="transmembrane region" description="Helical" evidence="1">
    <location>
        <begin position="650"/>
        <end position="672"/>
    </location>
</feature>
<organism evidence="2 4">
    <name type="scientific">Didymodactylos carnosus</name>
    <dbReference type="NCBI Taxonomy" id="1234261"/>
    <lineage>
        <taxon>Eukaryota</taxon>
        <taxon>Metazoa</taxon>
        <taxon>Spiralia</taxon>
        <taxon>Gnathifera</taxon>
        <taxon>Rotifera</taxon>
        <taxon>Eurotatoria</taxon>
        <taxon>Bdelloidea</taxon>
        <taxon>Philodinida</taxon>
        <taxon>Philodinidae</taxon>
        <taxon>Didymodactylos</taxon>
    </lineage>
</organism>
<keyword evidence="1" id="KW-0812">Transmembrane</keyword>
<dbReference type="EMBL" id="CAJOBC010004336">
    <property type="protein sequence ID" value="CAF3823980.1"/>
    <property type="molecule type" value="Genomic_DNA"/>
</dbReference>
<name>A0A814KVI4_9BILA</name>
<reference evidence="2" key="1">
    <citation type="submission" date="2021-02" db="EMBL/GenBank/DDBJ databases">
        <authorList>
            <person name="Nowell W R."/>
        </authorList>
    </citation>
    <scope>NUCLEOTIDE SEQUENCE</scope>
</reference>
<dbReference type="AlphaFoldDB" id="A0A814KVI4"/>
<sequence length="740" mass="85903">MRMQRNEVPERDKLDSNISILDSIDYVFINPCCGRLETSGSSYLCELFNYNAIIANKSGTAVLFSFKSLNIVYNLGNLFNSQPVCQLNCEFVHISVSHAYSSLMIVVKIEKNKALIYHELFSTVNLVDAETLPQSPNILMNPNLIIFEGDYLHITQSVIPNAYFIWDERRILYTANGGILINEVAIAGCPSKYMDNLTESTLHDFYENTSTIYDNVSIVANDAYCIDKNDKINYVFLAIHEFYVTTINGLWFYGQETVLPSMWRLVRNMTNCGPILNIPNSYGFVQGTRKISPMNMTIVFNYSQCLFNTNEQNVSMACSEFAQSSCPYVRFEALFDTNQLYVLEKNIEQHFLFELEAYTEIPIIVIATKSPILGYIVKYTKRRQGGLVRILGDILVTTRVTTELDYDSSLISIRVTLIRNGYSCTFPPSIVWQVEACCSRASALRIIKNSYQESSWNDRPTIGYKWVRQDLPIEFLKEFSSLYISINQKESALNLNYQYCYGQKCKPVEGKYMGMLIMYAIAINEQDEIYAENLLDRSNCVPLNRSLYRLWTRMTLMTSAKTKMSYVPYERRTFYRTLIHSFNIPKNSCLYYNATNPLKINESINQAHGTEYKFLLHIISYNNLQSFCDLETFVLLEVKMDKNNRRQLRGYIFIVTICIFFILCTLLVYIYAYCIKMKNKKKLDNWRLRHLDQGLMIEWYDVAQLLNQSKNTNAYDIMKNYLKNAEKTTQVTTRLLEYHT</sequence>
<evidence type="ECO:0000313" key="2">
    <source>
        <dbReference type="EMBL" id="CAF1054792.1"/>
    </source>
</evidence>
<comment type="caution">
    <text evidence="2">The sequence shown here is derived from an EMBL/GenBank/DDBJ whole genome shotgun (WGS) entry which is preliminary data.</text>
</comment>
<dbReference type="EMBL" id="CAJNOQ010004336">
    <property type="protein sequence ID" value="CAF1054792.1"/>
    <property type="molecule type" value="Genomic_DNA"/>
</dbReference>
<keyword evidence="4" id="KW-1185">Reference proteome</keyword>
<evidence type="ECO:0000313" key="3">
    <source>
        <dbReference type="EMBL" id="CAF3823980.1"/>
    </source>
</evidence>
<protein>
    <submittedName>
        <fullName evidence="2">Uncharacterized protein</fullName>
    </submittedName>
</protein>
<keyword evidence="1" id="KW-0472">Membrane</keyword>